<keyword evidence="1" id="KW-0433">Leucine-rich repeat</keyword>
<dbReference type="PANTHER" id="PTHR46652">
    <property type="entry name" value="LEUCINE-RICH REPEAT AND IQ DOMAIN-CONTAINING PROTEIN 1-RELATED"/>
    <property type="match status" value="1"/>
</dbReference>
<dbReference type="InterPro" id="IPR001611">
    <property type="entry name" value="Leu-rich_rpt"/>
</dbReference>
<dbReference type="PROSITE" id="PS51450">
    <property type="entry name" value="LRR"/>
    <property type="match status" value="3"/>
</dbReference>
<dbReference type="InterPro" id="IPR032675">
    <property type="entry name" value="LRR_dom_sf"/>
</dbReference>
<organism evidence="4">
    <name type="scientific">Hexamita inflata</name>
    <dbReference type="NCBI Taxonomy" id="28002"/>
    <lineage>
        <taxon>Eukaryota</taxon>
        <taxon>Metamonada</taxon>
        <taxon>Diplomonadida</taxon>
        <taxon>Hexamitidae</taxon>
        <taxon>Hexamitinae</taxon>
        <taxon>Hexamita</taxon>
    </lineage>
</organism>
<evidence type="ECO:0000313" key="6">
    <source>
        <dbReference type="Proteomes" id="UP001642409"/>
    </source>
</evidence>
<evidence type="ECO:0000313" key="5">
    <source>
        <dbReference type="EMBL" id="CAL6002338.1"/>
    </source>
</evidence>
<keyword evidence="6" id="KW-1185">Reference proteome</keyword>
<proteinExistence type="predicted"/>
<dbReference type="AlphaFoldDB" id="A0AA86S5M8"/>
<keyword evidence="2" id="KW-0677">Repeat</keyword>
<evidence type="ECO:0000256" key="3">
    <source>
        <dbReference type="SAM" id="Coils"/>
    </source>
</evidence>
<dbReference type="InterPro" id="IPR050836">
    <property type="entry name" value="SDS22/Internalin_LRR"/>
</dbReference>
<gene>
    <name evidence="5" type="ORF">HINF_LOCUS17872</name>
    <name evidence="4" type="ORF">HINF_LOCUS66115</name>
</gene>
<evidence type="ECO:0000256" key="2">
    <source>
        <dbReference type="ARBA" id="ARBA00022737"/>
    </source>
</evidence>
<reference evidence="4" key="1">
    <citation type="submission" date="2023-06" db="EMBL/GenBank/DDBJ databases">
        <authorList>
            <person name="Kurt Z."/>
        </authorList>
    </citation>
    <scope>NUCLEOTIDE SEQUENCE</scope>
</reference>
<dbReference type="Pfam" id="PF12799">
    <property type="entry name" value="LRR_4"/>
    <property type="match status" value="2"/>
</dbReference>
<sequence>MDEHGQLQFRLHLNVDDSELENLEYLNLYRNSLENDQLYNLAKFKKLHTLNISENKVDLTHIHNITSLTKLTMGICGLKNIELITSLVNLEELDISFNNCIKDISPLYQVRSLTTLSLRQCDLMKIDQIAQLTTLEVLDISDNQLYTIDSIRFLVNLKELNISSNMYIDINPLKDLVGLIKLNMKNCNLKQLRALKPLINLQDLDLSFNYNYNINISELQYVKNLTHLNLFCCNLVSIYVLRPLVNLEELNVKTNNIVYLDADPYEMKKLEKFSVDNNRVIDLSSIEQHPNYNNINENGWRTFYLSDQKEPSEEELRKANKLRKIESPNIQLKEIQNQHKALKTALNNVKQEVNTMTSNARQSRIQFTANVVRLFQLLNKFGFE</sequence>
<reference evidence="5 6" key="2">
    <citation type="submission" date="2024-07" db="EMBL/GenBank/DDBJ databases">
        <authorList>
            <person name="Akdeniz Z."/>
        </authorList>
    </citation>
    <scope>NUCLEOTIDE SEQUENCE [LARGE SCALE GENOMIC DNA]</scope>
</reference>
<dbReference type="PANTHER" id="PTHR46652:SF3">
    <property type="entry name" value="LEUCINE-RICH REPEAT-CONTAINING PROTEIN 9"/>
    <property type="match status" value="1"/>
</dbReference>
<feature type="coiled-coil region" evidence="3">
    <location>
        <begin position="332"/>
        <end position="359"/>
    </location>
</feature>
<accession>A0AA86S5M8</accession>
<evidence type="ECO:0000313" key="4">
    <source>
        <dbReference type="EMBL" id="CAI9978470.1"/>
    </source>
</evidence>
<dbReference type="InterPro" id="IPR025875">
    <property type="entry name" value="Leu-rich_rpt_4"/>
</dbReference>
<keyword evidence="3" id="KW-0175">Coiled coil</keyword>
<comment type="caution">
    <text evidence="4">The sequence shown here is derived from an EMBL/GenBank/DDBJ whole genome shotgun (WGS) entry which is preliminary data.</text>
</comment>
<dbReference type="EMBL" id="CATOUU010001185">
    <property type="protein sequence ID" value="CAI9978470.1"/>
    <property type="molecule type" value="Genomic_DNA"/>
</dbReference>
<dbReference type="EMBL" id="CAXDID020000045">
    <property type="protein sequence ID" value="CAL6002338.1"/>
    <property type="molecule type" value="Genomic_DNA"/>
</dbReference>
<evidence type="ECO:0000256" key="1">
    <source>
        <dbReference type="ARBA" id="ARBA00022614"/>
    </source>
</evidence>
<name>A0AA86S5M8_9EUKA</name>
<dbReference type="Gene3D" id="3.80.10.10">
    <property type="entry name" value="Ribonuclease Inhibitor"/>
    <property type="match status" value="2"/>
</dbReference>
<protein>
    <submittedName>
        <fullName evidence="4">Leucine-rich repeat domain-containing protein</fullName>
    </submittedName>
    <submittedName>
        <fullName evidence="5">Leucine-rich_repeat domain-containing protein</fullName>
    </submittedName>
</protein>
<dbReference type="Proteomes" id="UP001642409">
    <property type="component" value="Unassembled WGS sequence"/>
</dbReference>
<dbReference type="SUPFAM" id="SSF52058">
    <property type="entry name" value="L domain-like"/>
    <property type="match status" value="1"/>
</dbReference>